<comment type="caution">
    <text evidence="2">The sequence shown here is derived from an EMBL/GenBank/DDBJ whole genome shotgun (WGS) entry which is preliminary data.</text>
</comment>
<feature type="region of interest" description="Disordered" evidence="1">
    <location>
        <begin position="1"/>
        <end position="57"/>
    </location>
</feature>
<dbReference type="EMBL" id="JAAAHY010000053">
    <property type="protein sequence ID" value="KAF9967853.1"/>
    <property type="molecule type" value="Genomic_DNA"/>
</dbReference>
<feature type="compositionally biased region" description="Low complexity" evidence="1">
    <location>
        <begin position="97"/>
        <end position="116"/>
    </location>
</feature>
<name>A0A9P6JDG7_MORAP</name>
<dbReference type="AlphaFoldDB" id="A0A9P6JDG7"/>
<evidence type="ECO:0000313" key="3">
    <source>
        <dbReference type="Proteomes" id="UP000738359"/>
    </source>
</evidence>
<proteinExistence type="predicted"/>
<accession>A0A9P6JDG7</accession>
<evidence type="ECO:0000313" key="2">
    <source>
        <dbReference type="EMBL" id="KAF9967853.1"/>
    </source>
</evidence>
<feature type="compositionally biased region" description="Low complexity" evidence="1">
    <location>
        <begin position="166"/>
        <end position="176"/>
    </location>
</feature>
<evidence type="ECO:0000256" key="1">
    <source>
        <dbReference type="SAM" id="MobiDB-lite"/>
    </source>
</evidence>
<sequence length="191" mass="20970">MAAMNNTSSVPEIQQVNPSAPAIAFAEDRRGRNHTVTPLMEEDVATDLDPVSNANQKKANRISLAAFADRFRSRSRSHSRQRNSTDLPMDRTATGNSTFSIQSSASSKSRAGSRSGSRSRRTSVDNGPYADVARAQQEFMDKLREEQEKNGITHNADGLRIPPRSRPSSRSGSRRSSVTHILGLDKPMLAF</sequence>
<gene>
    <name evidence="2" type="ORF">BGZ70_007909</name>
</gene>
<feature type="region of interest" description="Disordered" evidence="1">
    <location>
        <begin position="71"/>
        <end position="130"/>
    </location>
</feature>
<reference evidence="2" key="1">
    <citation type="journal article" date="2020" name="Fungal Divers.">
        <title>Resolving the Mortierellaceae phylogeny through synthesis of multi-gene phylogenetics and phylogenomics.</title>
        <authorList>
            <person name="Vandepol N."/>
            <person name="Liber J."/>
            <person name="Desiro A."/>
            <person name="Na H."/>
            <person name="Kennedy M."/>
            <person name="Barry K."/>
            <person name="Grigoriev I.V."/>
            <person name="Miller A.N."/>
            <person name="O'Donnell K."/>
            <person name="Stajich J.E."/>
            <person name="Bonito G."/>
        </authorList>
    </citation>
    <scope>NUCLEOTIDE SEQUENCE</scope>
    <source>
        <strain evidence="2">CK1249</strain>
    </source>
</reference>
<feature type="compositionally biased region" description="Polar residues" evidence="1">
    <location>
        <begin position="1"/>
        <end position="18"/>
    </location>
</feature>
<organism evidence="2 3">
    <name type="scientific">Mortierella alpina</name>
    <name type="common">Oleaginous fungus</name>
    <name type="synonym">Mortierella renispora</name>
    <dbReference type="NCBI Taxonomy" id="64518"/>
    <lineage>
        <taxon>Eukaryota</taxon>
        <taxon>Fungi</taxon>
        <taxon>Fungi incertae sedis</taxon>
        <taxon>Mucoromycota</taxon>
        <taxon>Mortierellomycotina</taxon>
        <taxon>Mortierellomycetes</taxon>
        <taxon>Mortierellales</taxon>
        <taxon>Mortierellaceae</taxon>
        <taxon>Mortierella</taxon>
    </lineage>
</organism>
<dbReference type="OrthoDB" id="2415882at2759"/>
<dbReference type="Proteomes" id="UP000738359">
    <property type="component" value="Unassembled WGS sequence"/>
</dbReference>
<feature type="region of interest" description="Disordered" evidence="1">
    <location>
        <begin position="150"/>
        <end position="191"/>
    </location>
</feature>
<keyword evidence="3" id="KW-1185">Reference proteome</keyword>
<protein>
    <submittedName>
        <fullName evidence="2">Uncharacterized protein</fullName>
    </submittedName>
</protein>